<dbReference type="HOGENOM" id="CLU_360166_0_0_1"/>
<dbReference type="PANTHER" id="PTHR44329">
    <property type="entry name" value="SERINE/THREONINE-PROTEIN KINASE TNNI3K-RELATED"/>
    <property type="match status" value="1"/>
</dbReference>
<evidence type="ECO:0000256" key="2">
    <source>
        <dbReference type="PROSITE-ProRule" id="PRU00023"/>
    </source>
</evidence>
<keyword evidence="4" id="KW-0808">Transferase</keyword>
<dbReference type="PROSITE" id="PS50088">
    <property type="entry name" value="ANK_REPEAT"/>
    <property type="match status" value="3"/>
</dbReference>
<dbReference type="STRING" id="1168221.R7Z5Y7"/>
<dbReference type="RefSeq" id="XP_007784663.1">
    <property type="nucleotide sequence ID" value="XM_007786473.1"/>
</dbReference>
<dbReference type="AlphaFoldDB" id="R7Z5Y7"/>
<feature type="repeat" description="ANK" evidence="2">
    <location>
        <begin position="672"/>
        <end position="698"/>
    </location>
</feature>
<dbReference type="SMART" id="SM00248">
    <property type="entry name" value="ANK"/>
    <property type="match status" value="5"/>
</dbReference>
<organism evidence="4 5">
    <name type="scientific">Coniosporium apollinis (strain CBS 100218)</name>
    <name type="common">Rock-inhabiting black yeast</name>
    <dbReference type="NCBI Taxonomy" id="1168221"/>
    <lineage>
        <taxon>Eukaryota</taxon>
        <taxon>Fungi</taxon>
        <taxon>Dikarya</taxon>
        <taxon>Ascomycota</taxon>
        <taxon>Pezizomycotina</taxon>
        <taxon>Dothideomycetes</taxon>
        <taxon>Dothideomycetes incertae sedis</taxon>
        <taxon>Coniosporium</taxon>
    </lineage>
</organism>
<dbReference type="PROSITE" id="PS50011">
    <property type="entry name" value="PROTEIN_KINASE_DOM"/>
    <property type="match status" value="1"/>
</dbReference>
<keyword evidence="5" id="KW-1185">Reference proteome</keyword>
<dbReference type="SMART" id="SM00220">
    <property type="entry name" value="S_TKc"/>
    <property type="match status" value="1"/>
</dbReference>
<dbReference type="Gene3D" id="1.25.40.20">
    <property type="entry name" value="Ankyrin repeat-containing domain"/>
    <property type="match status" value="3"/>
</dbReference>
<evidence type="ECO:0000313" key="5">
    <source>
        <dbReference type="Proteomes" id="UP000016924"/>
    </source>
</evidence>
<dbReference type="Pfam" id="PF12796">
    <property type="entry name" value="Ank_2"/>
    <property type="match status" value="1"/>
</dbReference>
<dbReference type="eggNOG" id="KOG0192">
    <property type="taxonomic scope" value="Eukaryota"/>
</dbReference>
<dbReference type="GO" id="GO:0005524">
    <property type="term" value="F:ATP binding"/>
    <property type="evidence" value="ECO:0007669"/>
    <property type="project" value="InterPro"/>
</dbReference>
<dbReference type="PRINTS" id="PR01415">
    <property type="entry name" value="ANKYRIN"/>
</dbReference>
<protein>
    <submittedName>
        <fullName evidence="4">Serine/threonine protein kinase</fullName>
    </submittedName>
</protein>
<dbReference type="PROSITE" id="PS00108">
    <property type="entry name" value="PROTEIN_KINASE_ST"/>
    <property type="match status" value="1"/>
</dbReference>
<dbReference type="OrthoDB" id="3801466at2759"/>
<dbReference type="InterPro" id="IPR036770">
    <property type="entry name" value="Ankyrin_rpt-contain_sf"/>
</dbReference>
<gene>
    <name evidence="4" type="ORF">W97_08606</name>
</gene>
<name>R7Z5Y7_CONA1</name>
<keyword evidence="2" id="KW-0040">ANK repeat</keyword>
<feature type="domain" description="Protein kinase" evidence="3">
    <location>
        <begin position="68"/>
        <end position="386"/>
    </location>
</feature>
<reference evidence="5" key="1">
    <citation type="submission" date="2012-06" db="EMBL/GenBank/DDBJ databases">
        <title>The genome sequence of Coniosporium apollinis CBS 100218.</title>
        <authorList>
            <consortium name="The Broad Institute Genome Sequencing Platform"/>
            <person name="Cuomo C."/>
            <person name="Gorbushina A."/>
            <person name="Noack S."/>
            <person name="Walker B."/>
            <person name="Young S.K."/>
            <person name="Zeng Q."/>
            <person name="Gargeya S."/>
            <person name="Fitzgerald M."/>
            <person name="Haas B."/>
            <person name="Abouelleil A."/>
            <person name="Alvarado L."/>
            <person name="Arachchi H.M."/>
            <person name="Berlin A.M."/>
            <person name="Chapman S.B."/>
            <person name="Goldberg J."/>
            <person name="Griggs A."/>
            <person name="Gujja S."/>
            <person name="Hansen M."/>
            <person name="Howarth C."/>
            <person name="Imamovic A."/>
            <person name="Larimer J."/>
            <person name="McCowan C."/>
            <person name="Montmayeur A."/>
            <person name="Murphy C."/>
            <person name="Neiman D."/>
            <person name="Pearson M."/>
            <person name="Priest M."/>
            <person name="Roberts A."/>
            <person name="Saif S."/>
            <person name="Shea T."/>
            <person name="Sisk P."/>
            <person name="Sykes S."/>
            <person name="Wortman J."/>
            <person name="Nusbaum C."/>
            <person name="Birren B."/>
        </authorList>
    </citation>
    <scope>NUCLEOTIDE SEQUENCE [LARGE SCALE GENOMIC DNA]</scope>
    <source>
        <strain evidence="5">CBS 100218</strain>
    </source>
</reference>
<dbReference type="PANTHER" id="PTHR44329:SF214">
    <property type="entry name" value="PROTEIN KINASE DOMAIN-CONTAINING PROTEIN"/>
    <property type="match status" value="1"/>
</dbReference>
<dbReference type="InterPro" id="IPR002110">
    <property type="entry name" value="Ankyrin_rpt"/>
</dbReference>
<dbReference type="Pfam" id="PF00069">
    <property type="entry name" value="Pkinase"/>
    <property type="match status" value="1"/>
</dbReference>
<dbReference type="Proteomes" id="UP000016924">
    <property type="component" value="Unassembled WGS sequence"/>
</dbReference>
<dbReference type="InterPro" id="IPR051681">
    <property type="entry name" value="Ser/Thr_Kinases-Pseudokinases"/>
</dbReference>
<dbReference type="InterPro" id="IPR000719">
    <property type="entry name" value="Prot_kinase_dom"/>
</dbReference>
<evidence type="ECO:0000259" key="3">
    <source>
        <dbReference type="PROSITE" id="PS50011"/>
    </source>
</evidence>
<accession>R7Z5Y7</accession>
<sequence>MAIFHSDESLPSSLLSPGFSLIGDYVDSTLTQITQDIGGPVVDDLVTFARQLQETDLAVCNSEDFEDLNGGEAVGHGTTMTVFKCRWKSKDRVVAVKKINLGIPLGKSMLEVHEEEFRGLLKSLFLELRVMNHPWFKAHPNFVDLYGVCWEHVNGDDGISSHRPSMIVELADQTTPTLKEFVSHSGQDLTEERLIFDLLTDAAEAITMLHTTKIVHGDLKPDNILLFPAPKRLVAKLSDFGFCSPFVENRDQIGGTYYWNAPECMSEAPSNIRHFAKTLTRDIYSFGLVMWFCLFKDMPYGREDAATEGEVSEWKLHRDPLAQLEENILAKAPGLVELQSPAQAKTMIEATSWEMLWFQIWKAMVEMLKMQPDSRNISLGEMHRVLKIPDRQERLNDTGGSKAVDKSRVDDSTGIAFTRPSQVPGMSEALKSRSVSKYDAYSLMHLPLQLQQYLRQQWQRDCDLIDPSNAENLDLLLVLASCFRTGFGGEKNLAKAKALELEAANYGSDVGQIKSLTYGLLNGFDSSITAEQKVTWLKAALGTIGFLKRPIADEEQKLKEHERMIQFRAALDAVSDDFIEICLLHSFIKSHMTEWEILRGEFDGAAQDPVFCWAVDGNMLGLTTALDLEPTLLLRRKDGFTLLHVAVDYCQEHIVRKLVQEYHLSPDIKSDIGLTPIELAAMTGSIECLRLLLSLGADPMPLADQDIFTEVAISGSRESPEQSIAKGNRVLLASIVSIVENIHDGCRRPGESGAAVQDLLNGRYQISVDQIDQCGSPLEVCISVSNYDSVFALLDMGADPNSYNHTPPLHVAVAHREPVLAALLLTHGADPNLKAGQNGDQDTALHLADTTSLTISYDPPRNKIIGYEVYLPDDVAAVDTENESAIAARTKACIDVLLFFGADSEAQDLNGNTPLMRRILENDWGIAEYLLSKGASLHAKDFAGVEVIGKVESPEAVEWCAGHGAILET</sequence>
<keyword evidence="4" id="KW-0418">Kinase</keyword>
<comment type="similarity">
    <text evidence="1">Belongs to the protein kinase superfamily. TKL Ser/Thr protein kinase family.</text>
</comment>
<dbReference type="PROSITE" id="PS50297">
    <property type="entry name" value="ANK_REP_REGION"/>
    <property type="match status" value="3"/>
</dbReference>
<dbReference type="SUPFAM" id="SSF56112">
    <property type="entry name" value="Protein kinase-like (PK-like)"/>
    <property type="match status" value="1"/>
</dbReference>
<dbReference type="Gene3D" id="3.30.200.20">
    <property type="entry name" value="Phosphorylase Kinase, domain 1"/>
    <property type="match status" value="1"/>
</dbReference>
<dbReference type="OMA" id="CITILLH"/>
<feature type="repeat" description="ANK" evidence="2">
    <location>
        <begin position="804"/>
        <end position="836"/>
    </location>
</feature>
<dbReference type="InterPro" id="IPR011009">
    <property type="entry name" value="Kinase-like_dom_sf"/>
</dbReference>
<dbReference type="GeneID" id="19905917"/>
<dbReference type="EMBL" id="JH767611">
    <property type="protein sequence ID" value="EON69346.1"/>
    <property type="molecule type" value="Genomic_DNA"/>
</dbReference>
<proteinExistence type="inferred from homology"/>
<dbReference type="GO" id="GO:0004674">
    <property type="term" value="F:protein serine/threonine kinase activity"/>
    <property type="evidence" value="ECO:0007669"/>
    <property type="project" value="UniProtKB-KW"/>
</dbReference>
<evidence type="ECO:0000256" key="1">
    <source>
        <dbReference type="ARBA" id="ARBA00005843"/>
    </source>
</evidence>
<dbReference type="SUPFAM" id="SSF48403">
    <property type="entry name" value="Ankyrin repeat"/>
    <property type="match status" value="1"/>
</dbReference>
<dbReference type="InterPro" id="IPR008271">
    <property type="entry name" value="Ser/Thr_kinase_AS"/>
</dbReference>
<feature type="repeat" description="ANK" evidence="2">
    <location>
        <begin position="910"/>
        <end position="942"/>
    </location>
</feature>
<evidence type="ECO:0000313" key="4">
    <source>
        <dbReference type="EMBL" id="EON69346.1"/>
    </source>
</evidence>
<dbReference type="Gene3D" id="1.10.510.10">
    <property type="entry name" value="Transferase(Phosphotransferase) domain 1"/>
    <property type="match status" value="1"/>
</dbReference>
<dbReference type="eggNOG" id="KOG4177">
    <property type="taxonomic scope" value="Eukaryota"/>
</dbReference>
<keyword evidence="4" id="KW-0723">Serine/threonine-protein kinase</keyword>